<sequence>MDCQGAKIGVIGAWEGCVSVWEVIWMFWLRLTRGQNVQLNQRNNQNCFNQNQNRGNNFNHGPVYQPPVFQSPAYQAPAYQAPDPQTQGVSKEDFSAYVKVNDAVMRNMRTQGQNMQNQLTNLTDLLAKFMNSNSASTSSSGTLPSDTIANPKSDLKAITTRSGVSYDVPQILPPPSFLPKVLENKPEATKDTVHPGNNESTEDVQPSVFPTKSLILTSKPVNSPINEPVIAPVSAPRSNQRPSIPYPSRMQDQKLRDKANDIVYFCIYI</sequence>
<organism evidence="2">
    <name type="scientific">Tanacetum cinerariifolium</name>
    <name type="common">Dalmatian daisy</name>
    <name type="synonym">Chrysanthemum cinerariifolium</name>
    <dbReference type="NCBI Taxonomy" id="118510"/>
    <lineage>
        <taxon>Eukaryota</taxon>
        <taxon>Viridiplantae</taxon>
        <taxon>Streptophyta</taxon>
        <taxon>Embryophyta</taxon>
        <taxon>Tracheophyta</taxon>
        <taxon>Spermatophyta</taxon>
        <taxon>Magnoliopsida</taxon>
        <taxon>eudicotyledons</taxon>
        <taxon>Gunneridae</taxon>
        <taxon>Pentapetalae</taxon>
        <taxon>asterids</taxon>
        <taxon>campanulids</taxon>
        <taxon>Asterales</taxon>
        <taxon>Asteraceae</taxon>
        <taxon>Asteroideae</taxon>
        <taxon>Anthemideae</taxon>
        <taxon>Anthemidinae</taxon>
        <taxon>Tanacetum</taxon>
    </lineage>
</organism>
<evidence type="ECO:0008006" key="3">
    <source>
        <dbReference type="Google" id="ProtNLM"/>
    </source>
</evidence>
<dbReference type="AlphaFoldDB" id="A0A699HH76"/>
<gene>
    <name evidence="2" type="ORF">Tci_386799</name>
</gene>
<reference evidence="2" key="1">
    <citation type="journal article" date="2019" name="Sci. Rep.">
        <title>Draft genome of Tanacetum cinerariifolium, the natural source of mosquito coil.</title>
        <authorList>
            <person name="Yamashiro T."/>
            <person name="Shiraishi A."/>
            <person name="Satake H."/>
            <person name="Nakayama K."/>
        </authorList>
    </citation>
    <scope>NUCLEOTIDE SEQUENCE</scope>
</reference>
<accession>A0A699HH76</accession>
<dbReference type="EMBL" id="BKCJ010155466">
    <property type="protein sequence ID" value="GEY14825.1"/>
    <property type="molecule type" value="Genomic_DNA"/>
</dbReference>
<protein>
    <recommendedName>
        <fullName evidence="3">Reverse transcriptase domain-containing protein</fullName>
    </recommendedName>
</protein>
<proteinExistence type="predicted"/>
<name>A0A699HH76_TANCI</name>
<feature type="region of interest" description="Disordered" evidence="1">
    <location>
        <begin position="227"/>
        <end position="252"/>
    </location>
</feature>
<evidence type="ECO:0000256" key="1">
    <source>
        <dbReference type="SAM" id="MobiDB-lite"/>
    </source>
</evidence>
<comment type="caution">
    <text evidence="2">The sequence shown here is derived from an EMBL/GenBank/DDBJ whole genome shotgun (WGS) entry which is preliminary data.</text>
</comment>
<evidence type="ECO:0000313" key="2">
    <source>
        <dbReference type="EMBL" id="GEY14825.1"/>
    </source>
</evidence>